<evidence type="ECO:0008006" key="2">
    <source>
        <dbReference type="Google" id="ProtNLM"/>
    </source>
</evidence>
<sequence length="77" mass="9297">MFNEKQWNIVLKILKRISKRQICSDYGVSYWYLMRYITGSSPRTSTMDQKILTMLLDMQDDNFELIQEINKKSKKKL</sequence>
<dbReference type="AlphaFoldDB" id="A0A1V5ZHD0"/>
<dbReference type="Proteomes" id="UP000485621">
    <property type="component" value="Unassembled WGS sequence"/>
</dbReference>
<name>A0A1V5ZHD0_9BACT</name>
<comment type="caution">
    <text evidence="1">The sequence shown here is derived from an EMBL/GenBank/DDBJ whole genome shotgun (WGS) entry which is preliminary data.</text>
</comment>
<dbReference type="EMBL" id="MWDB01000087">
    <property type="protein sequence ID" value="OQB39577.1"/>
    <property type="molecule type" value="Genomic_DNA"/>
</dbReference>
<reference evidence="1" key="1">
    <citation type="submission" date="2017-02" db="EMBL/GenBank/DDBJ databases">
        <title>Delving into the versatile metabolic prowess of the omnipresent phylum Bacteroidetes.</title>
        <authorList>
            <person name="Nobu M.K."/>
            <person name="Mei R."/>
            <person name="Narihiro T."/>
            <person name="Kuroda K."/>
            <person name="Liu W.-T."/>
        </authorList>
    </citation>
    <scope>NUCLEOTIDE SEQUENCE</scope>
    <source>
        <strain evidence="1">ADurb.Bin160</strain>
    </source>
</reference>
<organism evidence="1">
    <name type="scientific">candidate division CPR1 bacterium ADurb.Bin160</name>
    <dbReference type="NCBI Taxonomy" id="1852826"/>
    <lineage>
        <taxon>Bacteria</taxon>
        <taxon>candidate division CPR1</taxon>
    </lineage>
</organism>
<protein>
    <recommendedName>
        <fullName evidence="2">XRE family transcriptional regulator</fullName>
    </recommendedName>
</protein>
<proteinExistence type="predicted"/>
<accession>A0A1V5ZHD0</accession>
<gene>
    <name evidence="1" type="ORF">BWY04_01560</name>
</gene>
<evidence type="ECO:0000313" key="1">
    <source>
        <dbReference type="EMBL" id="OQB39577.1"/>
    </source>
</evidence>